<evidence type="ECO:0000256" key="2">
    <source>
        <dbReference type="ARBA" id="ARBA00005697"/>
    </source>
</evidence>
<feature type="transmembrane region" description="Helical" evidence="7">
    <location>
        <begin position="236"/>
        <end position="256"/>
    </location>
</feature>
<feature type="transmembrane region" description="Helical" evidence="7">
    <location>
        <begin position="369"/>
        <end position="395"/>
    </location>
</feature>
<dbReference type="GO" id="GO:0005886">
    <property type="term" value="C:plasma membrane"/>
    <property type="evidence" value="ECO:0007669"/>
    <property type="project" value="TreeGrafter"/>
</dbReference>
<keyword evidence="4 7" id="KW-0812">Transmembrane</keyword>
<gene>
    <name evidence="8" type="ORF">SAMN04488112_1314</name>
</gene>
<evidence type="ECO:0000256" key="6">
    <source>
        <dbReference type="ARBA" id="ARBA00023136"/>
    </source>
</evidence>
<feature type="transmembrane region" description="Helical" evidence="7">
    <location>
        <begin position="338"/>
        <end position="357"/>
    </location>
</feature>
<evidence type="ECO:0000256" key="3">
    <source>
        <dbReference type="ARBA" id="ARBA00022448"/>
    </source>
</evidence>
<keyword evidence="6 7" id="KW-0472">Membrane</keyword>
<evidence type="ECO:0000256" key="4">
    <source>
        <dbReference type="ARBA" id="ARBA00022692"/>
    </source>
</evidence>
<dbReference type="STRING" id="1236220.SAMN04488112_1314"/>
<dbReference type="AlphaFoldDB" id="A0A1G6RUR6"/>
<sequence length="428" mass="44735">MYRILLSFFDLGAHGTSWKKELLAGFTAFFTSAYILLVNPMILKDAGIPLSAGIMATIAASVVGCLLMALWANAPMVVIPGMGINALFSYTLVQSLGLTWQQGLAVVITSGILFLITAVTPLGTWLTRAVPVSLKHGITAGIGLLLTFIGLQKGEIIQASDVTWIALGDLGRPVAIATLTGLAVTLFLFLRDVKGGLLIGLFFTCLATWGLTGQVETSIARVDLREMAQAFASADFSLLQIPFWMAVFSMTMIVVFENMGTLSGLLPDTKKFPQAYKVTAVSTIASGVFGTSPTIAAAESASGVSAGGKTGIPALVTAVLFAASVLALPVIGLIPDNAVAPLLIVIGGMMMKSVQAIPFSDVSEGFPAFLIIACIPLTSSIADGLAFGFIAYPLAKAAVGKWKQVPALLYWIAGLFLLNLIATSMVGH</sequence>
<evidence type="ECO:0000256" key="1">
    <source>
        <dbReference type="ARBA" id="ARBA00004141"/>
    </source>
</evidence>
<dbReference type="Proteomes" id="UP000199387">
    <property type="component" value="Unassembled WGS sequence"/>
</dbReference>
<name>A0A1G6RUR6_9BACL</name>
<proteinExistence type="inferred from homology"/>
<feature type="transmembrane region" description="Helical" evidence="7">
    <location>
        <begin position="105"/>
        <end position="126"/>
    </location>
</feature>
<feature type="transmembrane region" description="Helical" evidence="7">
    <location>
        <begin position="77"/>
        <end position="93"/>
    </location>
</feature>
<feature type="transmembrane region" description="Helical" evidence="7">
    <location>
        <begin position="172"/>
        <end position="190"/>
    </location>
</feature>
<dbReference type="InterPro" id="IPR045018">
    <property type="entry name" value="Azg-like"/>
</dbReference>
<keyword evidence="5 7" id="KW-1133">Transmembrane helix</keyword>
<reference evidence="8 9" key="1">
    <citation type="submission" date="2016-10" db="EMBL/GenBank/DDBJ databases">
        <authorList>
            <person name="de Groot N.N."/>
        </authorList>
    </citation>
    <scope>NUCLEOTIDE SEQUENCE [LARGE SCALE GENOMIC DNA]</scope>
    <source>
        <strain evidence="8 9">DSM 45514</strain>
    </source>
</reference>
<organism evidence="8 9">
    <name type="scientific">Melghirimyces thermohalophilus</name>
    <dbReference type="NCBI Taxonomy" id="1236220"/>
    <lineage>
        <taxon>Bacteria</taxon>
        <taxon>Bacillati</taxon>
        <taxon>Bacillota</taxon>
        <taxon>Bacilli</taxon>
        <taxon>Bacillales</taxon>
        <taxon>Thermoactinomycetaceae</taxon>
        <taxon>Melghirimyces</taxon>
    </lineage>
</organism>
<keyword evidence="9" id="KW-1185">Reference proteome</keyword>
<evidence type="ECO:0000313" key="9">
    <source>
        <dbReference type="Proteomes" id="UP000199387"/>
    </source>
</evidence>
<feature type="transmembrane region" description="Helical" evidence="7">
    <location>
        <begin position="50"/>
        <end position="71"/>
    </location>
</feature>
<evidence type="ECO:0000313" key="8">
    <source>
        <dbReference type="EMBL" id="SDD07676.1"/>
    </source>
</evidence>
<accession>A0A1G6RUR6</accession>
<feature type="transmembrane region" description="Helical" evidence="7">
    <location>
        <begin position="22"/>
        <end position="43"/>
    </location>
</feature>
<evidence type="ECO:0000256" key="5">
    <source>
        <dbReference type="ARBA" id="ARBA00022989"/>
    </source>
</evidence>
<dbReference type="Pfam" id="PF00860">
    <property type="entry name" value="Xan_ur_permease"/>
    <property type="match status" value="1"/>
</dbReference>
<feature type="transmembrane region" description="Helical" evidence="7">
    <location>
        <begin position="132"/>
        <end position="151"/>
    </location>
</feature>
<dbReference type="GO" id="GO:0005345">
    <property type="term" value="F:purine nucleobase transmembrane transporter activity"/>
    <property type="evidence" value="ECO:0007669"/>
    <property type="project" value="TreeGrafter"/>
</dbReference>
<dbReference type="InterPro" id="IPR006043">
    <property type="entry name" value="NCS2"/>
</dbReference>
<dbReference type="PANTHER" id="PTHR43337:SF2">
    <property type="entry name" value="XANTHINE_URACIL PERMEASE"/>
    <property type="match status" value="1"/>
</dbReference>
<protein>
    <submittedName>
        <fullName evidence="8">Putative MFS transporter, AGZA family, xanthine/uracil permease</fullName>
    </submittedName>
</protein>
<feature type="transmembrane region" description="Helical" evidence="7">
    <location>
        <begin position="312"/>
        <end position="331"/>
    </location>
</feature>
<comment type="subcellular location">
    <subcellularLocation>
        <location evidence="1">Membrane</location>
        <topology evidence="1">Multi-pass membrane protein</topology>
    </subcellularLocation>
</comment>
<keyword evidence="3" id="KW-0813">Transport</keyword>
<evidence type="ECO:0000256" key="7">
    <source>
        <dbReference type="SAM" id="Phobius"/>
    </source>
</evidence>
<dbReference type="EMBL" id="FMZA01000031">
    <property type="protein sequence ID" value="SDD07676.1"/>
    <property type="molecule type" value="Genomic_DNA"/>
</dbReference>
<dbReference type="RefSeq" id="WP_245662299.1">
    <property type="nucleotide sequence ID" value="NZ_FMZA01000031.1"/>
</dbReference>
<dbReference type="PANTHER" id="PTHR43337">
    <property type="entry name" value="XANTHINE/URACIL PERMEASE C887.17-RELATED"/>
    <property type="match status" value="1"/>
</dbReference>
<feature type="transmembrane region" description="Helical" evidence="7">
    <location>
        <begin position="407"/>
        <end position="427"/>
    </location>
</feature>
<comment type="similarity">
    <text evidence="2">Belongs to the nucleobase:cation symporter-2 (NCS2) (TC 2.A.40) family. Azg-like subfamily.</text>
</comment>
<feature type="transmembrane region" description="Helical" evidence="7">
    <location>
        <begin position="196"/>
        <end position="215"/>
    </location>
</feature>